<proteinExistence type="inferred from homology"/>
<evidence type="ECO:0000256" key="8">
    <source>
        <dbReference type="SAM" id="MobiDB-lite"/>
    </source>
</evidence>
<evidence type="ECO:0000313" key="9">
    <source>
        <dbReference type="EMBL" id="PPQ72497.1"/>
    </source>
</evidence>
<dbReference type="PANTHER" id="PTHR11009">
    <property type="entry name" value="DER1-LIKE PROTEIN, DERLIN"/>
    <property type="match status" value="1"/>
</dbReference>
<dbReference type="SUPFAM" id="SSF144091">
    <property type="entry name" value="Rhomboid-like"/>
    <property type="match status" value="1"/>
</dbReference>
<feature type="transmembrane region" description="Helical" evidence="7">
    <location>
        <begin position="20"/>
        <end position="41"/>
    </location>
</feature>
<comment type="function">
    <text evidence="7">May be involved in the degradation of misfolded endoplasmic reticulum (ER) luminal proteins.</text>
</comment>
<keyword evidence="6 7" id="KW-0472">Membrane</keyword>
<reference evidence="9 10" key="1">
    <citation type="journal article" date="2018" name="Evol. Lett.">
        <title>Horizontal gene cluster transfer increased hallucinogenic mushroom diversity.</title>
        <authorList>
            <person name="Reynolds H.T."/>
            <person name="Vijayakumar V."/>
            <person name="Gluck-Thaler E."/>
            <person name="Korotkin H.B."/>
            <person name="Matheny P.B."/>
            <person name="Slot J.C."/>
        </authorList>
    </citation>
    <scope>NUCLEOTIDE SEQUENCE [LARGE SCALE GENOMIC DNA]</scope>
    <source>
        <strain evidence="9 10">SRW20</strain>
    </source>
</reference>
<feature type="transmembrane region" description="Helical" evidence="7">
    <location>
        <begin position="53"/>
        <end position="74"/>
    </location>
</feature>
<name>A0A409W1W9_9AGAR</name>
<evidence type="ECO:0000256" key="5">
    <source>
        <dbReference type="ARBA" id="ARBA00022989"/>
    </source>
</evidence>
<dbReference type="EMBL" id="NHYE01005454">
    <property type="protein sequence ID" value="PPQ72497.1"/>
    <property type="molecule type" value="Genomic_DNA"/>
</dbReference>
<evidence type="ECO:0000256" key="4">
    <source>
        <dbReference type="ARBA" id="ARBA00022824"/>
    </source>
</evidence>
<evidence type="ECO:0000256" key="1">
    <source>
        <dbReference type="ARBA" id="ARBA00004477"/>
    </source>
</evidence>
<comment type="subcellular location">
    <subcellularLocation>
        <location evidence="1 7">Endoplasmic reticulum membrane</location>
        <topology evidence="1 7">Multi-pass membrane protein</topology>
    </subcellularLocation>
</comment>
<protein>
    <recommendedName>
        <fullName evidence="7">Derlin</fullName>
    </recommendedName>
</protein>
<keyword evidence="4 7" id="KW-0256">Endoplasmic reticulum</keyword>
<keyword evidence="5 7" id="KW-1133">Transmembrane helix</keyword>
<comment type="caution">
    <text evidence="9">The sequence shown here is derived from an EMBL/GenBank/DDBJ whole genome shotgun (WGS) entry which is preliminary data.</text>
</comment>
<dbReference type="InterPro" id="IPR007599">
    <property type="entry name" value="DER1"/>
</dbReference>
<dbReference type="GO" id="GO:0005789">
    <property type="term" value="C:endoplasmic reticulum membrane"/>
    <property type="evidence" value="ECO:0007669"/>
    <property type="project" value="UniProtKB-SubCell"/>
</dbReference>
<keyword evidence="3 7" id="KW-0812">Transmembrane</keyword>
<dbReference type="OrthoDB" id="1716531at2759"/>
<feature type="transmembrane region" description="Helical" evidence="7">
    <location>
        <begin position="124"/>
        <end position="145"/>
    </location>
</feature>
<gene>
    <name evidence="9" type="ORF">CVT26_003587</name>
</gene>
<dbReference type="InterPro" id="IPR035952">
    <property type="entry name" value="Rhomboid-like_sf"/>
</dbReference>
<dbReference type="STRING" id="231916.A0A409W1W9"/>
<dbReference type="Proteomes" id="UP000284706">
    <property type="component" value="Unassembled WGS sequence"/>
</dbReference>
<organism evidence="9 10">
    <name type="scientific">Gymnopilus dilepis</name>
    <dbReference type="NCBI Taxonomy" id="231916"/>
    <lineage>
        <taxon>Eukaryota</taxon>
        <taxon>Fungi</taxon>
        <taxon>Dikarya</taxon>
        <taxon>Basidiomycota</taxon>
        <taxon>Agaricomycotina</taxon>
        <taxon>Agaricomycetes</taxon>
        <taxon>Agaricomycetidae</taxon>
        <taxon>Agaricales</taxon>
        <taxon>Agaricineae</taxon>
        <taxon>Hymenogastraceae</taxon>
        <taxon>Gymnopilus</taxon>
    </lineage>
</organism>
<feature type="transmembrane region" description="Helical" evidence="7">
    <location>
        <begin position="94"/>
        <end position="112"/>
    </location>
</feature>
<dbReference type="GO" id="GO:0006950">
    <property type="term" value="P:response to stress"/>
    <property type="evidence" value="ECO:0007669"/>
    <property type="project" value="UniProtKB-ARBA"/>
</dbReference>
<dbReference type="FunCoup" id="A0A409W1W9">
    <property type="interactions" value="191"/>
</dbReference>
<evidence type="ECO:0000256" key="3">
    <source>
        <dbReference type="ARBA" id="ARBA00022692"/>
    </source>
</evidence>
<keyword evidence="10" id="KW-1185">Reference proteome</keyword>
<evidence type="ECO:0000256" key="6">
    <source>
        <dbReference type="ARBA" id="ARBA00023136"/>
    </source>
</evidence>
<dbReference type="AlphaFoldDB" id="A0A409W1W9"/>
<dbReference type="Pfam" id="PF04511">
    <property type="entry name" value="DER1"/>
    <property type="match status" value="1"/>
</dbReference>
<evidence type="ECO:0000256" key="2">
    <source>
        <dbReference type="ARBA" id="ARBA00008917"/>
    </source>
</evidence>
<evidence type="ECO:0000313" key="10">
    <source>
        <dbReference type="Proteomes" id="UP000284706"/>
    </source>
</evidence>
<accession>A0A409W1W9</accession>
<evidence type="ECO:0000256" key="7">
    <source>
        <dbReference type="RuleBase" id="RU363059"/>
    </source>
</evidence>
<sequence length="262" mass="28644">MDQIVAEIRKIPPVTRFVCGSSLAVTLSVLIGAVSPYTVLFTKEYVFKKYQLWRLYTAFFFGGGGINYIFEFIMLYRSINDIESRSYPGRSSDLAWQLIWACAAIVGTTWPLRTFIFTKPFLTCIVYLYSSLAPPGAMTSIMGLVTVPIKYYPYVMIGFDLLMAGPQVAAQSVAGAVVGHAWWWSVWGGELGSQGVLGTYARAPQWMRNLLGETRNTPPPAAGGTAAGLRQAGIHVSAPRQTPQPATSSGHNWGSGRRLGSD</sequence>
<comment type="similarity">
    <text evidence="2 7">Belongs to the derlin family.</text>
</comment>
<dbReference type="InParanoid" id="A0A409W1W9"/>
<feature type="region of interest" description="Disordered" evidence="8">
    <location>
        <begin position="212"/>
        <end position="262"/>
    </location>
</feature>
<feature type="compositionally biased region" description="Polar residues" evidence="8">
    <location>
        <begin position="239"/>
        <end position="252"/>
    </location>
</feature>